<accession>A0A167XMW0</accession>
<feature type="compositionally biased region" description="Low complexity" evidence="1">
    <location>
        <begin position="75"/>
        <end position="94"/>
    </location>
</feature>
<dbReference type="AlphaFoldDB" id="A0A167XMW0"/>
<protein>
    <submittedName>
        <fullName evidence="2">Uncharacterized protein</fullName>
    </submittedName>
</protein>
<evidence type="ECO:0000313" key="2">
    <source>
        <dbReference type="EMBL" id="OAA65173.1"/>
    </source>
</evidence>
<dbReference type="OrthoDB" id="5244901at2759"/>
<gene>
    <name evidence="2" type="ORF">SPI_01960</name>
</gene>
<comment type="caution">
    <text evidence="2">The sequence shown here is derived from an EMBL/GenBank/DDBJ whole genome shotgun (WGS) entry which is preliminary data.</text>
</comment>
<keyword evidence="3" id="KW-1185">Reference proteome</keyword>
<dbReference type="EMBL" id="AZHD01000003">
    <property type="protein sequence ID" value="OAA65173.1"/>
    <property type="molecule type" value="Genomic_DNA"/>
</dbReference>
<evidence type="ECO:0000256" key="1">
    <source>
        <dbReference type="SAM" id="MobiDB-lite"/>
    </source>
</evidence>
<name>A0A167XMW0_9HYPO</name>
<feature type="region of interest" description="Disordered" evidence="1">
    <location>
        <begin position="64"/>
        <end position="155"/>
    </location>
</feature>
<organism evidence="2 3">
    <name type="scientific">Niveomyces insectorum RCEF 264</name>
    <dbReference type="NCBI Taxonomy" id="1081102"/>
    <lineage>
        <taxon>Eukaryota</taxon>
        <taxon>Fungi</taxon>
        <taxon>Dikarya</taxon>
        <taxon>Ascomycota</taxon>
        <taxon>Pezizomycotina</taxon>
        <taxon>Sordariomycetes</taxon>
        <taxon>Hypocreomycetidae</taxon>
        <taxon>Hypocreales</taxon>
        <taxon>Cordycipitaceae</taxon>
        <taxon>Niveomyces</taxon>
    </lineage>
</organism>
<proteinExistence type="predicted"/>
<sequence>MADKKTITPLERLGLSEKDLVKLSAAWLSCHAADNIDFEQYAVLAGYTSVSNARKRFGELKRKVRQQVFGGDGTAPGPSSSSASANKAGKAAGTEANRSAKRKTNGHAGEDGSPTKKTKARGLQVKNEDVDGDGDVEDNEGSAVVKDEEGFVPED</sequence>
<feature type="compositionally biased region" description="Acidic residues" evidence="1">
    <location>
        <begin position="130"/>
        <end position="140"/>
    </location>
</feature>
<reference evidence="2 3" key="1">
    <citation type="journal article" date="2016" name="Genome Biol. Evol.">
        <title>Divergent and convergent evolution of fungal pathogenicity.</title>
        <authorList>
            <person name="Shang Y."/>
            <person name="Xiao G."/>
            <person name="Zheng P."/>
            <person name="Cen K."/>
            <person name="Zhan S."/>
            <person name="Wang C."/>
        </authorList>
    </citation>
    <scope>NUCLEOTIDE SEQUENCE [LARGE SCALE GENOMIC DNA]</scope>
    <source>
        <strain evidence="2 3">RCEF 264</strain>
    </source>
</reference>
<evidence type="ECO:0000313" key="3">
    <source>
        <dbReference type="Proteomes" id="UP000076874"/>
    </source>
</evidence>
<dbReference type="Proteomes" id="UP000076874">
    <property type="component" value="Unassembled WGS sequence"/>
</dbReference>